<organism evidence="7 8">
    <name type="scientific">Petrocella atlantisensis</name>
    <dbReference type="NCBI Taxonomy" id="2173034"/>
    <lineage>
        <taxon>Bacteria</taxon>
        <taxon>Bacillati</taxon>
        <taxon>Bacillota</taxon>
        <taxon>Clostridia</taxon>
        <taxon>Lachnospirales</taxon>
        <taxon>Vallitaleaceae</taxon>
        <taxon>Petrocella</taxon>
    </lineage>
</organism>
<keyword evidence="2 5" id="KW-0812">Transmembrane</keyword>
<keyword evidence="8" id="KW-1185">Reference proteome</keyword>
<dbReference type="InterPro" id="IPR027469">
    <property type="entry name" value="Cation_efflux_TMD_sf"/>
</dbReference>
<gene>
    <name evidence="7" type="ORF">PATL70BA_3338</name>
</gene>
<dbReference type="OrthoDB" id="9809646at2"/>
<dbReference type="PANTHER" id="PTHR11562">
    <property type="entry name" value="CATION EFFLUX PROTEIN/ ZINC TRANSPORTER"/>
    <property type="match status" value="1"/>
</dbReference>
<feature type="domain" description="Cation efflux protein transmembrane" evidence="6">
    <location>
        <begin position="26"/>
        <end position="214"/>
    </location>
</feature>
<reference evidence="7 8" key="1">
    <citation type="submission" date="2018-09" db="EMBL/GenBank/DDBJ databases">
        <authorList>
            <person name="Postec A."/>
        </authorList>
    </citation>
    <scope>NUCLEOTIDE SEQUENCE [LARGE SCALE GENOMIC DNA]</scope>
    <source>
        <strain evidence="7">70B-A</strain>
    </source>
</reference>
<evidence type="ECO:0000256" key="2">
    <source>
        <dbReference type="ARBA" id="ARBA00022692"/>
    </source>
</evidence>
<dbReference type="GO" id="GO:0005385">
    <property type="term" value="F:zinc ion transmembrane transporter activity"/>
    <property type="evidence" value="ECO:0007669"/>
    <property type="project" value="TreeGrafter"/>
</dbReference>
<dbReference type="InterPro" id="IPR058533">
    <property type="entry name" value="Cation_efflux_TM"/>
</dbReference>
<feature type="transmembrane region" description="Helical" evidence="5">
    <location>
        <begin position="25"/>
        <end position="45"/>
    </location>
</feature>
<dbReference type="AlphaFoldDB" id="A0A3P7P2F6"/>
<accession>A0A3P7P2F6</accession>
<dbReference type="SUPFAM" id="SSF161111">
    <property type="entry name" value="Cation efflux protein transmembrane domain-like"/>
    <property type="match status" value="1"/>
</dbReference>
<name>A0A3P7P2F6_9FIRM</name>
<keyword evidence="3 5" id="KW-1133">Transmembrane helix</keyword>
<dbReference type="Pfam" id="PF01545">
    <property type="entry name" value="Cation_efflux"/>
    <property type="match status" value="1"/>
</dbReference>
<dbReference type="Proteomes" id="UP000279029">
    <property type="component" value="Chromosome"/>
</dbReference>
<evidence type="ECO:0000256" key="1">
    <source>
        <dbReference type="ARBA" id="ARBA00004141"/>
    </source>
</evidence>
<keyword evidence="4 5" id="KW-0472">Membrane</keyword>
<dbReference type="EMBL" id="LR130778">
    <property type="protein sequence ID" value="VDN49265.1"/>
    <property type="molecule type" value="Genomic_DNA"/>
</dbReference>
<dbReference type="RefSeq" id="WP_125138260.1">
    <property type="nucleotide sequence ID" value="NZ_LR130778.1"/>
</dbReference>
<feature type="transmembrane region" description="Helical" evidence="5">
    <location>
        <begin position="90"/>
        <end position="108"/>
    </location>
</feature>
<dbReference type="InterPro" id="IPR002524">
    <property type="entry name" value="Cation_efflux"/>
</dbReference>
<sequence>MSHNHSHSHTHTHAHNHSQSSYSNIAIAFTLNFVFSIIEIVGGILTNSTAILSDAVHDLGDSLALAMSYVTEKLSKNEATETYNYGYKRFSLIGAIINILVLSVGTAYVLREAIISFQHPEPVDANGMLWLAILGITVNGLAAFRMKGSKKVLDRTVVLHLLEDLMGWVAVLVVSVVIRYTSWYILDPILSMVIALIVIRNIWSNIIQVYRIIMQSVPDAELFNSIKMNLAGINGVIAVEDIKLWTLDGDDHVMTATIRSNDVGNNSSILHSAKDLADQNNIHFSTIEIINSSRE</sequence>
<evidence type="ECO:0000256" key="3">
    <source>
        <dbReference type="ARBA" id="ARBA00022989"/>
    </source>
</evidence>
<evidence type="ECO:0000313" key="8">
    <source>
        <dbReference type="Proteomes" id="UP000279029"/>
    </source>
</evidence>
<dbReference type="Gene3D" id="1.20.1510.10">
    <property type="entry name" value="Cation efflux protein transmembrane domain"/>
    <property type="match status" value="1"/>
</dbReference>
<protein>
    <submittedName>
        <fullName evidence="7">Cation transporter</fullName>
    </submittedName>
</protein>
<evidence type="ECO:0000259" key="6">
    <source>
        <dbReference type="Pfam" id="PF01545"/>
    </source>
</evidence>
<feature type="transmembrane region" description="Helical" evidence="5">
    <location>
        <begin position="184"/>
        <end position="203"/>
    </location>
</feature>
<dbReference type="KEGG" id="cbar:PATL70BA_3338"/>
<proteinExistence type="predicted"/>
<evidence type="ECO:0000256" key="5">
    <source>
        <dbReference type="SAM" id="Phobius"/>
    </source>
</evidence>
<evidence type="ECO:0000313" key="7">
    <source>
        <dbReference type="EMBL" id="VDN49265.1"/>
    </source>
</evidence>
<dbReference type="PANTHER" id="PTHR11562:SF17">
    <property type="entry name" value="RE54080P-RELATED"/>
    <property type="match status" value="1"/>
</dbReference>
<dbReference type="NCBIfam" id="TIGR01297">
    <property type="entry name" value="CDF"/>
    <property type="match status" value="1"/>
</dbReference>
<feature type="transmembrane region" description="Helical" evidence="5">
    <location>
        <begin position="128"/>
        <end position="145"/>
    </location>
</feature>
<evidence type="ECO:0000256" key="4">
    <source>
        <dbReference type="ARBA" id="ARBA00023136"/>
    </source>
</evidence>
<feature type="transmembrane region" description="Helical" evidence="5">
    <location>
        <begin position="157"/>
        <end position="178"/>
    </location>
</feature>
<dbReference type="GO" id="GO:0005886">
    <property type="term" value="C:plasma membrane"/>
    <property type="evidence" value="ECO:0007669"/>
    <property type="project" value="TreeGrafter"/>
</dbReference>
<comment type="subcellular location">
    <subcellularLocation>
        <location evidence="1">Membrane</location>
        <topology evidence="1">Multi-pass membrane protein</topology>
    </subcellularLocation>
</comment>
<dbReference type="InterPro" id="IPR050681">
    <property type="entry name" value="CDF/SLC30A"/>
</dbReference>